<dbReference type="PANTHER" id="PTHR41913:SF1">
    <property type="entry name" value="DUF1684 DOMAIN-CONTAINING PROTEIN"/>
    <property type="match status" value="1"/>
</dbReference>
<evidence type="ECO:0000313" key="2">
    <source>
        <dbReference type="EMBL" id="CAG4974120.1"/>
    </source>
</evidence>
<feature type="signal peptide" evidence="1">
    <location>
        <begin position="1"/>
        <end position="25"/>
    </location>
</feature>
<dbReference type="InterPro" id="IPR012467">
    <property type="entry name" value="DUF1684"/>
</dbReference>
<organism evidence="2 3">
    <name type="scientific">Novilysobacter luteus</name>
    <dbReference type="NCBI Taxonomy" id="2822368"/>
    <lineage>
        <taxon>Bacteria</taxon>
        <taxon>Pseudomonadati</taxon>
        <taxon>Pseudomonadota</taxon>
        <taxon>Gammaproteobacteria</taxon>
        <taxon>Lysobacterales</taxon>
        <taxon>Lysobacteraceae</taxon>
        <taxon>Novilysobacter</taxon>
    </lineage>
</organism>
<accession>A0ABM8UFY9</accession>
<feature type="chain" id="PRO_5046293970" description="DUF1684 domain-containing protein" evidence="1">
    <location>
        <begin position="26"/>
        <end position="320"/>
    </location>
</feature>
<evidence type="ECO:0000313" key="3">
    <source>
        <dbReference type="Proteomes" id="UP000680116"/>
    </source>
</evidence>
<dbReference type="EMBL" id="OU015430">
    <property type="protein sequence ID" value="CAG4974120.1"/>
    <property type="molecule type" value="Genomic_DNA"/>
</dbReference>
<keyword evidence="3" id="KW-1185">Reference proteome</keyword>
<keyword evidence="1" id="KW-0732">Signal</keyword>
<name>A0ABM8UFY9_9GAMM</name>
<dbReference type="Pfam" id="PF07920">
    <property type="entry name" value="DUF1684"/>
    <property type="match status" value="1"/>
</dbReference>
<dbReference type="Proteomes" id="UP000680116">
    <property type="component" value="Chromosome"/>
</dbReference>
<protein>
    <recommendedName>
        <fullName evidence="4">DUF1684 domain-containing protein</fullName>
    </recommendedName>
</protein>
<sequence>MTPIHGARTRLTLLLAGALACTVLAACGDDPSSDTDEAPMSADAIAFNTELQAWRDQRRDALLAPDGWASLIGLHWIERGPHYVGSDADNGIQLGMGPEHLGMVDLRADGIRFVPEDGLALTVDGEPLTGATTLRTDEDAGGPSVLGFDEGKGQATVIRRAGRHALRVRHADAPTRIGFSGLDYWPAERDWRIEATFVPHPAGQTIEVANIIGSTDPMPNPGAVEFERDGATYRIEALDEGGDELFLVFGDRTNGHGSYGAGRFLYVPRPDAQGRLVVDFNRAYNPPCAFTMFATCPLPPLENRLDLAVTAGEKAYGRKE</sequence>
<gene>
    <name evidence="2" type="ORF">LYB30171_01600</name>
</gene>
<reference evidence="2 3" key="1">
    <citation type="submission" date="2021-04" db="EMBL/GenBank/DDBJ databases">
        <authorList>
            <person name="Rodrigo-Torres L."/>
            <person name="Arahal R. D."/>
            <person name="Lucena T."/>
        </authorList>
    </citation>
    <scope>NUCLEOTIDE SEQUENCE [LARGE SCALE GENOMIC DNA]</scope>
    <source>
        <strain evidence="2 3">CECT 30171</strain>
    </source>
</reference>
<proteinExistence type="predicted"/>
<dbReference type="PANTHER" id="PTHR41913">
    <property type="entry name" value="DUF1684 DOMAIN-CONTAINING PROTEIN"/>
    <property type="match status" value="1"/>
</dbReference>
<dbReference type="RefSeq" id="WP_215218196.1">
    <property type="nucleotide sequence ID" value="NZ_OU015430.1"/>
</dbReference>
<evidence type="ECO:0000256" key="1">
    <source>
        <dbReference type="SAM" id="SignalP"/>
    </source>
</evidence>
<evidence type="ECO:0008006" key="4">
    <source>
        <dbReference type="Google" id="ProtNLM"/>
    </source>
</evidence>